<evidence type="ECO:0000313" key="3">
    <source>
        <dbReference type="Proteomes" id="UP000306416"/>
    </source>
</evidence>
<feature type="region of interest" description="Disordered" evidence="1">
    <location>
        <begin position="62"/>
        <end position="86"/>
    </location>
</feature>
<sequence length="86" mass="9587">MANVKSRCRKRGDRHDDCRTSSVGAVMPGLGRELFYCCLDETECGYALPVGYDVVCKHPESERFQEQPAVRPPQRGAAGLKKKSRS</sequence>
<proteinExistence type="predicted"/>
<accession>A0A4S1CGN2</accession>
<keyword evidence="3" id="KW-1185">Reference proteome</keyword>
<protein>
    <submittedName>
        <fullName evidence="2">Uncharacterized protein</fullName>
    </submittedName>
</protein>
<evidence type="ECO:0000256" key="1">
    <source>
        <dbReference type="SAM" id="MobiDB-lite"/>
    </source>
</evidence>
<evidence type="ECO:0000313" key="2">
    <source>
        <dbReference type="EMBL" id="TGU72513.1"/>
    </source>
</evidence>
<gene>
    <name evidence="2" type="ORF">E4633_09425</name>
</gene>
<dbReference type="AlphaFoldDB" id="A0A4S1CGN2"/>
<reference evidence="2 3" key="1">
    <citation type="submission" date="2019-04" db="EMBL/GenBank/DDBJ databases">
        <title>Geobacter oryzae sp. nov., ferric-reducing bacteria isolated from paddy soil.</title>
        <authorList>
            <person name="Xu Z."/>
            <person name="Masuda Y."/>
            <person name="Itoh H."/>
            <person name="Senoo K."/>
        </authorList>
    </citation>
    <scope>NUCLEOTIDE SEQUENCE [LARGE SCALE GENOMIC DNA]</scope>
    <source>
        <strain evidence="2 3">Red111</strain>
    </source>
</reference>
<dbReference type="Proteomes" id="UP000306416">
    <property type="component" value="Unassembled WGS sequence"/>
</dbReference>
<organism evidence="2 3">
    <name type="scientific">Geomonas terrae</name>
    <dbReference type="NCBI Taxonomy" id="2562681"/>
    <lineage>
        <taxon>Bacteria</taxon>
        <taxon>Pseudomonadati</taxon>
        <taxon>Thermodesulfobacteriota</taxon>
        <taxon>Desulfuromonadia</taxon>
        <taxon>Geobacterales</taxon>
        <taxon>Geobacteraceae</taxon>
        <taxon>Geomonas</taxon>
    </lineage>
</organism>
<name>A0A4S1CGN2_9BACT</name>
<dbReference type="EMBL" id="SRSC01000002">
    <property type="protein sequence ID" value="TGU72513.1"/>
    <property type="molecule type" value="Genomic_DNA"/>
</dbReference>
<comment type="caution">
    <text evidence="2">The sequence shown here is derived from an EMBL/GenBank/DDBJ whole genome shotgun (WGS) entry which is preliminary data.</text>
</comment>